<dbReference type="GeneID" id="60604930"/>
<dbReference type="OMA" id="PPAFGCK"/>
<sequence length="90" mass="9873">MREHPSVQRHGSWIESIAVTELLHDGNHAEAKELIDSSASPDEVVGDVLHLFSLFLRLQSGAHPEEVSSFFEASMAVGPPPIFGTRPRLT</sequence>
<dbReference type="Proteomes" id="UP000249451">
    <property type="component" value="Unassembled WGS sequence"/>
</dbReference>
<proteinExistence type="predicted"/>
<dbReference type="EMBL" id="VSZI01000001">
    <property type="protein sequence ID" value="TYR19793.1"/>
    <property type="molecule type" value="Genomic_DNA"/>
</dbReference>
<reference evidence="2 4" key="2">
    <citation type="submission" date="2019-08" db="EMBL/GenBank/DDBJ databases">
        <title>Draft genome of C. urealyticum strain VH4248.</title>
        <authorList>
            <person name="Navas J."/>
        </authorList>
    </citation>
    <scope>NUCLEOTIDE SEQUENCE [LARGE SCALE GENOMIC DNA]</scope>
    <source>
        <strain evidence="2 4">VH4248</strain>
    </source>
</reference>
<gene>
    <name evidence="1" type="ORF">DI609_02790</name>
    <name evidence="2" type="ORF">FYJ87_02005</name>
</gene>
<reference evidence="1 3" key="1">
    <citation type="submission" date="2017-11" db="EMBL/GenBank/DDBJ databases">
        <title>Infants hospitalized years apart are colonized by the same room-sourced microbial strains.</title>
        <authorList>
            <person name="Brooks B."/>
            <person name="Olm M.R."/>
            <person name="Firek B.A."/>
            <person name="Baker R."/>
            <person name="Thomas B.C."/>
            <person name="Morowitz M.J."/>
            <person name="Banfield J.F."/>
        </authorList>
    </citation>
    <scope>NUCLEOTIDE SEQUENCE [LARGE SCALE GENOMIC DNA]</scope>
    <source>
        <strain evidence="1">S2_012_000_R3_87</strain>
    </source>
</reference>
<evidence type="ECO:0000313" key="3">
    <source>
        <dbReference type="Proteomes" id="UP000249451"/>
    </source>
</evidence>
<dbReference type="AlphaFoldDB" id="A0A2W5BCN5"/>
<dbReference type="RefSeq" id="WP_012359396.1">
    <property type="nucleotide sequence ID" value="NZ_CP065982.1"/>
</dbReference>
<dbReference type="Proteomes" id="UP000324726">
    <property type="component" value="Unassembled WGS sequence"/>
</dbReference>
<accession>A0A2W5BCN5</accession>
<name>A0A2W5BCN5_9CORY</name>
<organism evidence="1 3">
    <name type="scientific">Corynebacterium urealyticum</name>
    <dbReference type="NCBI Taxonomy" id="43771"/>
    <lineage>
        <taxon>Bacteria</taxon>
        <taxon>Bacillati</taxon>
        <taxon>Actinomycetota</taxon>
        <taxon>Actinomycetes</taxon>
        <taxon>Mycobacteriales</taxon>
        <taxon>Corynebacteriaceae</taxon>
        <taxon>Corynebacterium</taxon>
    </lineage>
</organism>
<evidence type="ECO:0000313" key="1">
    <source>
        <dbReference type="EMBL" id="PZP02200.1"/>
    </source>
</evidence>
<dbReference type="EMBL" id="QFNY01000042">
    <property type="protein sequence ID" value="PZP02200.1"/>
    <property type="molecule type" value="Genomic_DNA"/>
</dbReference>
<protein>
    <submittedName>
        <fullName evidence="1">Uncharacterized protein</fullName>
    </submittedName>
</protein>
<evidence type="ECO:0000313" key="2">
    <source>
        <dbReference type="EMBL" id="TYR19793.1"/>
    </source>
</evidence>
<comment type="caution">
    <text evidence="1">The sequence shown here is derived from an EMBL/GenBank/DDBJ whole genome shotgun (WGS) entry which is preliminary data.</text>
</comment>
<evidence type="ECO:0000313" key="4">
    <source>
        <dbReference type="Proteomes" id="UP000324726"/>
    </source>
</evidence>